<sequence length="47" mass="5773">MITNYCIEKIDADTKIQFYIEKNIYFVEYISLYQHKEGRIITAIIYY</sequence>
<dbReference type="AlphaFoldDB" id="A0A5J4SP20"/>
<comment type="caution">
    <text evidence="1">The sequence shown here is derived from an EMBL/GenBank/DDBJ whole genome shotgun (WGS) entry which is preliminary data.</text>
</comment>
<reference evidence="1" key="1">
    <citation type="submission" date="2019-03" db="EMBL/GenBank/DDBJ databases">
        <title>Single cell metagenomics reveals metabolic interactions within the superorganism composed of flagellate Streblomastix strix and complex community of Bacteroidetes bacteria on its surface.</title>
        <authorList>
            <person name="Treitli S.C."/>
            <person name="Kolisko M."/>
            <person name="Husnik F."/>
            <person name="Keeling P."/>
            <person name="Hampl V."/>
        </authorList>
    </citation>
    <scope>NUCLEOTIDE SEQUENCE</scope>
    <source>
        <strain evidence="1">STM</strain>
    </source>
</reference>
<gene>
    <name evidence="1" type="ORF">EZS27_005020</name>
</gene>
<accession>A0A5J4SP20</accession>
<dbReference type="EMBL" id="SNRY01000093">
    <property type="protein sequence ID" value="KAA6347532.1"/>
    <property type="molecule type" value="Genomic_DNA"/>
</dbReference>
<proteinExistence type="predicted"/>
<protein>
    <submittedName>
        <fullName evidence="1">Uncharacterized protein</fullName>
    </submittedName>
</protein>
<evidence type="ECO:0000313" key="1">
    <source>
        <dbReference type="EMBL" id="KAA6347532.1"/>
    </source>
</evidence>
<name>A0A5J4SP20_9ZZZZ</name>
<organism evidence="1">
    <name type="scientific">termite gut metagenome</name>
    <dbReference type="NCBI Taxonomy" id="433724"/>
    <lineage>
        <taxon>unclassified sequences</taxon>
        <taxon>metagenomes</taxon>
        <taxon>organismal metagenomes</taxon>
    </lineage>
</organism>